<evidence type="ECO:0000259" key="2">
    <source>
        <dbReference type="PROSITE" id="PS50020"/>
    </source>
</evidence>
<dbReference type="InterPro" id="IPR014001">
    <property type="entry name" value="Helicase_ATP-bd"/>
</dbReference>
<dbReference type="AlphaFoldDB" id="A0AAV2Z3J4"/>
<dbReference type="InterPro" id="IPR027417">
    <property type="entry name" value="P-loop_NTPase"/>
</dbReference>
<dbReference type="InterPro" id="IPR001202">
    <property type="entry name" value="WW_dom"/>
</dbReference>
<evidence type="ECO:0000313" key="4">
    <source>
        <dbReference type="EMBL" id="DBA00330.1"/>
    </source>
</evidence>
<dbReference type="PROSITE" id="PS50020">
    <property type="entry name" value="WW_DOMAIN_2"/>
    <property type="match status" value="1"/>
</dbReference>
<dbReference type="PROSITE" id="PS51192">
    <property type="entry name" value="HELICASE_ATP_BIND_1"/>
    <property type="match status" value="1"/>
</dbReference>
<dbReference type="Pfam" id="PF18766">
    <property type="entry name" value="SWI2_SNF2"/>
    <property type="match status" value="1"/>
</dbReference>
<proteinExistence type="predicted"/>
<protein>
    <recommendedName>
        <fullName evidence="6">WW domain-containing protein</fullName>
    </recommendedName>
</protein>
<dbReference type="EMBL" id="DAKRPA010000066">
    <property type="protein sequence ID" value="DBA00330.1"/>
    <property type="molecule type" value="Genomic_DNA"/>
</dbReference>
<dbReference type="PROSITE" id="PS01159">
    <property type="entry name" value="WW_DOMAIN_1"/>
    <property type="match status" value="1"/>
</dbReference>
<reference evidence="4" key="2">
    <citation type="journal article" date="2023" name="Microbiol Resour">
        <title>Decontamination and Annotation of the Draft Genome Sequence of the Oomycete Lagenidium giganteum ARSEF 373.</title>
        <authorList>
            <person name="Morgan W.R."/>
            <person name="Tartar A."/>
        </authorList>
    </citation>
    <scope>NUCLEOTIDE SEQUENCE</scope>
    <source>
        <strain evidence="4">ARSEF 373</strain>
    </source>
</reference>
<organism evidence="4 5">
    <name type="scientific">Lagenidium giganteum</name>
    <dbReference type="NCBI Taxonomy" id="4803"/>
    <lineage>
        <taxon>Eukaryota</taxon>
        <taxon>Sar</taxon>
        <taxon>Stramenopiles</taxon>
        <taxon>Oomycota</taxon>
        <taxon>Peronosporomycetes</taxon>
        <taxon>Pythiales</taxon>
        <taxon>Pythiaceae</taxon>
    </lineage>
</organism>
<dbReference type="Pfam" id="PF22679">
    <property type="entry name" value="T1R_D3-like"/>
    <property type="match status" value="1"/>
</dbReference>
<dbReference type="Proteomes" id="UP001146120">
    <property type="component" value="Unassembled WGS sequence"/>
</dbReference>
<dbReference type="SUPFAM" id="SSF51045">
    <property type="entry name" value="WW domain"/>
    <property type="match status" value="1"/>
</dbReference>
<dbReference type="InterPro" id="IPR055180">
    <property type="entry name" value="HsdR_RecA-like_helicase_dom_2"/>
</dbReference>
<dbReference type="Gene3D" id="2.20.70.10">
    <property type="match status" value="1"/>
</dbReference>
<accession>A0AAV2Z3J4</accession>
<dbReference type="PANTHER" id="PTHR42927:SF1">
    <property type="entry name" value="HELICASE SUPERFAMILY 1 AND 2 DOMAIN-CONTAINING PROTEIN"/>
    <property type="match status" value="1"/>
</dbReference>
<dbReference type="InterPro" id="IPR040980">
    <property type="entry name" value="SWI2_SNF2"/>
</dbReference>
<dbReference type="Gene3D" id="3.40.50.300">
    <property type="entry name" value="P-loop containing nucleotide triphosphate hydrolases"/>
    <property type="match status" value="2"/>
</dbReference>
<keyword evidence="5" id="KW-1185">Reference proteome</keyword>
<reference evidence="4" key="1">
    <citation type="submission" date="2022-11" db="EMBL/GenBank/DDBJ databases">
        <authorList>
            <person name="Morgan W.R."/>
            <person name="Tartar A."/>
        </authorList>
    </citation>
    <scope>NUCLEOTIDE SEQUENCE</scope>
    <source>
        <strain evidence="4">ARSEF 373</strain>
    </source>
</reference>
<feature type="domain" description="WW" evidence="2">
    <location>
        <begin position="2"/>
        <end position="36"/>
    </location>
</feature>
<sequence>MTDLPAGWTVRFSRSKGKAYYYHEQTKATQWTRPSADDQAVNSTNRSERDPAADTDAPAKKRQRHEQPTHGAAATDAAPPTDAVTALIKSSMVVGSSSLEMVGKTTFTPWDHQITAVRKLVEALRASPAQGTEKFLFQHSTGSGKSLTIAATAHQMLYVKDAAGGRFHTVVILVDRIKLNDQLGSSVEMYLRRNGIAEVFRADSVEHLANVLDNEASEHRVVITTIQKLSLLVKDQVQLSKLMFSRMSSASSSPSVDRIGLIVDEAHRSHNESTRLAIEQVLAAGSDVNARMAFVGFTATPNHETLHLFGTRRGDDMRPFDCYTISQALQDGRVMNVLEHYTSVRCLVESTIPPSVRKELVARGAYRQVIDSASDNDAVMKYKAMVMMDHFSTLRSRSKMAKVRVGESEPNVSTFDVAHLERTVHDCCPQSTAGYPIPLFDDFIRSQSVRQHETEKSQALSDILTMLLRKLGWNCFAAFSGKIDDTGDVVHTEKSINKSCNLSAADIVIVCEKLDTGYNDPMLTAMYIDRPIRSSTHAVQLLSRLNRIHKAKCSVEVIDFANHPAQLRRFFADYWSESRSRIAKIGDIDQRISAMDLATGVTMLWDLLPSLWKAYPVQSLAHIWEHSILPLERDAFAQLQEAVRLCCSNYTTFQEMFEAKSFSVSERFNDIVSLKRLFEQNSTQSSEDDMRLVNETKRKMSSRVCRHLTVFSGPLSPDALMVWVMLGSH</sequence>
<dbReference type="PANTHER" id="PTHR42927">
    <property type="entry name" value="HELICASE SUPERFAMILY 1 AND 2 DOMAIN-CONTAINING PROTEIN"/>
    <property type="match status" value="1"/>
</dbReference>
<comment type="caution">
    <text evidence="4">The sequence shown here is derived from an EMBL/GenBank/DDBJ whole genome shotgun (WGS) entry which is preliminary data.</text>
</comment>
<dbReference type="SUPFAM" id="SSF52540">
    <property type="entry name" value="P-loop containing nucleoside triphosphate hydrolases"/>
    <property type="match status" value="2"/>
</dbReference>
<evidence type="ECO:0008006" key="6">
    <source>
        <dbReference type="Google" id="ProtNLM"/>
    </source>
</evidence>
<dbReference type="InterPro" id="IPR036020">
    <property type="entry name" value="WW_dom_sf"/>
</dbReference>
<dbReference type="SMART" id="SM00456">
    <property type="entry name" value="WW"/>
    <property type="match status" value="1"/>
</dbReference>
<dbReference type="Pfam" id="PF00397">
    <property type="entry name" value="WW"/>
    <property type="match status" value="1"/>
</dbReference>
<feature type="region of interest" description="Disordered" evidence="1">
    <location>
        <begin position="28"/>
        <end position="80"/>
    </location>
</feature>
<dbReference type="CDD" id="cd00201">
    <property type="entry name" value="WW"/>
    <property type="match status" value="1"/>
</dbReference>
<feature type="domain" description="Helicase ATP-binding" evidence="3">
    <location>
        <begin position="126"/>
        <end position="319"/>
    </location>
</feature>
<evidence type="ECO:0000259" key="3">
    <source>
        <dbReference type="PROSITE" id="PS51192"/>
    </source>
</evidence>
<evidence type="ECO:0000256" key="1">
    <source>
        <dbReference type="SAM" id="MobiDB-lite"/>
    </source>
</evidence>
<name>A0AAV2Z3J4_9STRA</name>
<evidence type="ECO:0000313" key="5">
    <source>
        <dbReference type="Proteomes" id="UP001146120"/>
    </source>
</evidence>
<gene>
    <name evidence="4" type="ORF">N0F65_001525</name>
</gene>
<dbReference type="SMART" id="SM00487">
    <property type="entry name" value="DEXDc"/>
    <property type="match status" value="1"/>
</dbReference>